<dbReference type="Pfam" id="PF01535">
    <property type="entry name" value="PPR"/>
    <property type="match status" value="3"/>
</dbReference>
<feature type="repeat" description="PPR" evidence="3">
    <location>
        <begin position="148"/>
        <end position="182"/>
    </location>
</feature>
<dbReference type="Proteomes" id="UP000275267">
    <property type="component" value="Unassembled WGS sequence"/>
</dbReference>
<keyword evidence="1" id="KW-0677">Repeat</keyword>
<comment type="caution">
    <text evidence="4">The sequence shown here is derived from an EMBL/GenBank/DDBJ whole genome shotgun (WGS) entry which is preliminary data.</text>
</comment>
<dbReference type="InterPro" id="IPR011990">
    <property type="entry name" value="TPR-like_helical_dom_sf"/>
</dbReference>
<name>A0A3L6RS96_PANMI</name>
<dbReference type="Gene3D" id="1.25.40.10">
    <property type="entry name" value="Tetratricopeptide repeat domain"/>
    <property type="match status" value="2"/>
</dbReference>
<dbReference type="AlphaFoldDB" id="A0A3L6RS96"/>
<dbReference type="GO" id="GO:0009451">
    <property type="term" value="P:RNA modification"/>
    <property type="evidence" value="ECO:0007669"/>
    <property type="project" value="InterPro"/>
</dbReference>
<dbReference type="InterPro" id="IPR002885">
    <property type="entry name" value="PPR_rpt"/>
</dbReference>
<dbReference type="Pfam" id="PF12854">
    <property type="entry name" value="PPR_1"/>
    <property type="match status" value="2"/>
</dbReference>
<keyword evidence="5" id="KW-1185">Reference proteome</keyword>
<dbReference type="PANTHER" id="PTHR47926:SF346">
    <property type="entry name" value="PENTATRICOPEPTIDE REPEAT-CONTAINING PROTEIN"/>
    <property type="match status" value="1"/>
</dbReference>
<reference evidence="5" key="1">
    <citation type="journal article" date="2019" name="Nat. Commun.">
        <title>The genome of broomcorn millet.</title>
        <authorList>
            <person name="Zou C."/>
            <person name="Miki D."/>
            <person name="Li D."/>
            <person name="Tang Q."/>
            <person name="Xiao L."/>
            <person name="Rajput S."/>
            <person name="Deng P."/>
            <person name="Jia W."/>
            <person name="Huang R."/>
            <person name="Zhang M."/>
            <person name="Sun Y."/>
            <person name="Hu J."/>
            <person name="Fu X."/>
            <person name="Schnable P.S."/>
            <person name="Li F."/>
            <person name="Zhang H."/>
            <person name="Feng B."/>
            <person name="Zhu X."/>
            <person name="Liu R."/>
            <person name="Schnable J.C."/>
            <person name="Zhu J.-K."/>
            <person name="Zhang H."/>
        </authorList>
    </citation>
    <scope>NUCLEOTIDE SEQUENCE [LARGE SCALE GENOMIC DNA]</scope>
</reference>
<dbReference type="SUPFAM" id="SSF48452">
    <property type="entry name" value="TPR-like"/>
    <property type="match status" value="1"/>
</dbReference>
<dbReference type="PANTHER" id="PTHR47926">
    <property type="entry name" value="PENTATRICOPEPTIDE REPEAT-CONTAINING PROTEIN"/>
    <property type="match status" value="1"/>
</dbReference>
<dbReference type="EMBL" id="PQIB02000007">
    <property type="protein sequence ID" value="RLN08671.1"/>
    <property type="molecule type" value="Genomic_DNA"/>
</dbReference>
<feature type="repeat" description="PPR" evidence="3">
    <location>
        <begin position="44"/>
        <end position="78"/>
    </location>
</feature>
<protein>
    <submittedName>
        <fullName evidence="4">Pentatricopeptide repeat-containing protein</fullName>
    </submittedName>
</protein>
<accession>A0A3L6RS96</accession>
<dbReference type="PROSITE" id="PS51375">
    <property type="entry name" value="PPR"/>
    <property type="match status" value="2"/>
</dbReference>
<dbReference type="OrthoDB" id="185373at2759"/>
<gene>
    <name evidence="4" type="ORF">C2845_PM11G07770</name>
</gene>
<evidence type="ECO:0000313" key="5">
    <source>
        <dbReference type="Proteomes" id="UP000275267"/>
    </source>
</evidence>
<dbReference type="STRING" id="4540.A0A3L6RS96"/>
<dbReference type="InterPro" id="IPR046960">
    <property type="entry name" value="PPR_At4g14850-like_plant"/>
</dbReference>
<organism evidence="4 5">
    <name type="scientific">Panicum miliaceum</name>
    <name type="common">Proso millet</name>
    <name type="synonym">Broomcorn millet</name>
    <dbReference type="NCBI Taxonomy" id="4540"/>
    <lineage>
        <taxon>Eukaryota</taxon>
        <taxon>Viridiplantae</taxon>
        <taxon>Streptophyta</taxon>
        <taxon>Embryophyta</taxon>
        <taxon>Tracheophyta</taxon>
        <taxon>Spermatophyta</taxon>
        <taxon>Magnoliopsida</taxon>
        <taxon>Liliopsida</taxon>
        <taxon>Poales</taxon>
        <taxon>Poaceae</taxon>
        <taxon>PACMAD clade</taxon>
        <taxon>Panicoideae</taxon>
        <taxon>Panicodae</taxon>
        <taxon>Paniceae</taxon>
        <taxon>Panicinae</taxon>
        <taxon>Panicum</taxon>
        <taxon>Panicum sect. Panicum</taxon>
    </lineage>
</organism>
<dbReference type="GO" id="GO:0003723">
    <property type="term" value="F:RNA binding"/>
    <property type="evidence" value="ECO:0007669"/>
    <property type="project" value="InterPro"/>
</dbReference>
<evidence type="ECO:0000256" key="2">
    <source>
        <dbReference type="ARBA" id="ARBA00022946"/>
    </source>
</evidence>
<proteinExistence type="predicted"/>
<evidence type="ECO:0000256" key="3">
    <source>
        <dbReference type="PROSITE-ProRule" id="PRU00708"/>
    </source>
</evidence>
<dbReference type="NCBIfam" id="TIGR00756">
    <property type="entry name" value="PPR"/>
    <property type="match status" value="4"/>
</dbReference>
<sequence length="199" mass="22325">MHGAVLVSGMELTIIMTNAMVNAYSKVGRVDDARRVFDQVSIRDTITWTSMIAGYCQEKRLDKAMQVFDMMPDKDRTAWTALISGHEQNGEEDAALKLFEQMLAEGVWPTPFALVSTLGASAKLGLVMRGKELHCFVLRRSIGTDPFNSFIYNALVDMYCKCGDMMAAVALFRRMPERNYISWNSMVTGFSHNGLESSR</sequence>
<evidence type="ECO:0000256" key="1">
    <source>
        <dbReference type="ARBA" id="ARBA00022737"/>
    </source>
</evidence>
<evidence type="ECO:0000313" key="4">
    <source>
        <dbReference type="EMBL" id="RLN08671.1"/>
    </source>
</evidence>
<keyword evidence="2" id="KW-0809">Transit peptide</keyword>